<dbReference type="OrthoDB" id="9783137at2"/>
<evidence type="ECO:0000256" key="4">
    <source>
        <dbReference type="ARBA" id="ARBA00022989"/>
    </source>
</evidence>
<feature type="transmembrane region" description="Helical" evidence="6">
    <location>
        <begin position="89"/>
        <end position="109"/>
    </location>
</feature>
<feature type="transmembrane region" description="Helical" evidence="6">
    <location>
        <begin position="46"/>
        <end position="65"/>
    </location>
</feature>
<comment type="similarity">
    <text evidence="2 6">Belongs to the 4-toluene sulfonate uptake permease (TSUP) (TC 2.A.102) family.</text>
</comment>
<name>A0A430KQM6_9GAMM</name>
<feature type="transmembrane region" description="Helical" evidence="6">
    <location>
        <begin position="238"/>
        <end position="259"/>
    </location>
</feature>
<keyword evidence="4 6" id="KW-1133">Transmembrane helix</keyword>
<evidence type="ECO:0000256" key="6">
    <source>
        <dbReference type="RuleBase" id="RU363041"/>
    </source>
</evidence>
<organism evidence="7 8">
    <name type="scientific">Amphritea opalescens</name>
    <dbReference type="NCBI Taxonomy" id="2490544"/>
    <lineage>
        <taxon>Bacteria</taxon>
        <taxon>Pseudomonadati</taxon>
        <taxon>Pseudomonadota</taxon>
        <taxon>Gammaproteobacteria</taxon>
        <taxon>Oceanospirillales</taxon>
        <taxon>Oceanospirillaceae</taxon>
        <taxon>Amphritea</taxon>
    </lineage>
</organism>
<evidence type="ECO:0000256" key="3">
    <source>
        <dbReference type="ARBA" id="ARBA00022692"/>
    </source>
</evidence>
<keyword evidence="3 6" id="KW-0812">Transmembrane</keyword>
<comment type="subcellular location">
    <subcellularLocation>
        <location evidence="6">Cell membrane</location>
        <topology evidence="6">Multi-pass membrane protein</topology>
    </subcellularLocation>
    <subcellularLocation>
        <location evidence="1">Membrane</location>
        <topology evidence="1">Multi-pass membrane protein</topology>
    </subcellularLocation>
</comment>
<evidence type="ECO:0000256" key="1">
    <source>
        <dbReference type="ARBA" id="ARBA00004141"/>
    </source>
</evidence>
<evidence type="ECO:0000313" key="8">
    <source>
        <dbReference type="Proteomes" id="UP000283087"/>
    </source>
</evidence>
<dbReference type="InterPro" id="IPR002781">
    <property type="entry name" value="TM_pro_TauE-like"/>
</dbReference>
<feature type="transmembrane region" description="Helical" evidence="6">
    <location>
        <begin position="115"/>
        <end position="134"/>
    </location>
</feature>
<proteinExistence type="inferred from homology"/>
<dbReference type="Proteomes" id="UP000283087">
    <property type="component" value="Unassembled WGS sequence"/>
</dbReference>
<evidence type="ECO:0000313" key="7">
    <source>
        <dbReference type="EMBL" id="RTE65788.1"/>
    </source>
</evidence>
<evidence type="ECO:0000256" key="5">
    <source>
        <dbReference type="ARBA" id="ARBA00023136"/>
    </source>
</evidence>
<evidence type="ECO:0000256" key="2">
    <source>
        <dbReference type="ARBA" id="ARBA00009142"/>
    </source>
</evidence>
<reference evidence="7 8" key="1">
    <citation type="submission" date="2018-11" db="EMBL/GenBank/DDBJ databases">
        <title>The draft genome sequence of Amphritea opalescens ANRC-JH13T.</title>
        <authorList>
            <person name="Fang Z."/>
            <person name="Zhang Y."/>
            <person name="Han X."/>
        </authorList>
    </citation>
    <scope>NUCLEOTIDE SEQUENCE [LARGE SCALE GENOMIC DNA]</scope>
    <source>
        <strain evidence="7 8">ANRC-JH13</strain>
    </source>
</reference>
<feature type="transmembrane region" description="Helical" evidence="6">
    <location>
        <begin position="7"/>
        <end position="26"/>
    </location>
</feature>
<gene>
    <name evidence="7" type="ORF">EH243_11025</name>
</gene>
<accession>A0A430KQM6</accession>
<keyword evidence="8" id="KW-1185">Reference proteome</keyword>
<dbReference type="GO" id="GO:0005886">
    <property type="term" value="C:plasma membrane"/>
    <property type="evidence" value="ECO:0007669"/>
    <property type="project" value="UniProtKB-SubCell"/>
</dbReference>
<protein>
    <recommendedName>
        <fullName evidence="6">Probable membrane transporter protein</fullName>
    </recommendedName>
</protein>
<dbReference type="Pfam" id="PF01925">
    <property type="entry name" value="TauE"/>
    <property type="match status" value="1"/>
</dbReference>
<keyword evidence="5 6" id="KW-0472">Membrane</keyword>
<sequence length="260" mass="29089">MADLQLYQYVLIGLLFIWSGFIRSGLGFGGSVLTLPFLLLIIDDPLVFLPLIGVHLMVFSLLITWQSQRRTQRAAVEYQQSASTIDWRYLRYAMMIMIIPKMIGILGLLTLPGPLMSGIIYLIVIAYAISYAFNRPFKSNSRGLDILFLVLGGYVSGTSLIGAPLIAAVFAAHVSREKLRDTLFVLWFILVLIKLGSFVIAGVDLQLIHHLWLLPCAYIGHLFGQQVHNKLMSADTRVFYRVLGTVLILVSSLGLVRIMM</sequence>
<dbReference type="EMBL" id="RQXW01000008">
    <property type="protein sequence ID" value="RTE65788.1"/>
    <property type="molecule type" value="Genomic_DNA"/>
</dbReference>
<comment type="caution">
    <text evidence="7">The sequence shown here is derived from an EMBL/GenBank/DDBJ whole genome shotgun (WGS) entry which is preliminary data.</text>
</comment>
<keyword evidence="6" id="KW-1003">Cell membrane</keyword>
<dbReference type="AlphaFoldDB" id="A0A430KQM6"/>
<feature type="transmembrane region" description="Helical" evidence="6">
    <location>
        <begin position="184"/>
        <end position="203"/>
    </location>
</feature>
<feature type="transmembrane region" description="Helical" evidence="6">
    <location>
        <begin position="146"/>
        <end position="172"/>
    </location>
</feature>
<dbReference type="RefSeq" id="WP_126158711.1">
    <property type="nucleotide sequence ID" value="NZ_RQXW01000008.1"/>
</dbReference>